<dbReference type="Pfam" id="PF13715">
    <property type="entry name" value="CarbopepD_reg_2"/>
    <property type="match status" value="1"/>
</dbReference>
<feature type="chain" id="PRO_5012274127" evidence="1">
    <location>
        <begin position="20"/>
        <end position="338"/>
    </location>
</feature>
<dbReference type="RefSeq" id="WP_073084261.1">
    <property type="nucleotide sequence ID" value="NZ_FQWS01000001.1"/>
</dbReference>
<sequence>MTSKIVYILLFFSCLISRAQTLKGKVVDAFSKTPIEVVSVYFNNTTIGTTTNENGEFSIDYNNAVQSPLIISYLGYEKVVISDFRNYTYLEVELKELSSQLDEVVINADDGLTRKQKLSIFRENFLGTSKYGKSCRILNEDDLILRYDRKAKQLSASAKAPLEIENNALDYHITYDLMDFEVIFNYIDLFKNDFNVYSTFYSGTSLYKDENKEQKERVLKKRDKVFKGSIQHFMRSLYRGDLNEEKYKIFKRGFGVKYAEHIFVKPVDNSNFKEIKLSGRLTLLYRGKAQSDIIPKEKSFFVDKYGNFIPVKALFFNGAMGNQRVGDALPLDYGLSEK</sequence>
<evidence type="ECO:0000256" key="1">
    <source>
        <dbReference type="SAM" id="SignalP"/>
    </source>
</evidence>
<dbReference type="OrthoDB" id="1223654at2"/>
<evidence type="ECO:0000313" key="3">
    <source>
        <dbReference type="Proteomes" id="UP000184522"/>
    </source>
</evidence>
<name>A0A1M5NKQ7_9FLAO</name>
<accession>A0A1M5NKQ7</accession>
<protein>
    <submittedName>
        <fullName evidence="2">CarboxypepD_reg-like domain-containing protein</fullName>
    </submittedName>
</protein>
<dbReference type="Gene3D" id="2.60.40.1120">
    <property type="entry name" value="Carboxypeptidase-like, regulatory domain"/>
    <property type="match status" value="1"/>
</dbReference>
<reference evidence="3" key="1">
    <citation type="submission" date="2016-11" db="EMBL/GenBank/DDBJ databases">
        <authorList>
            <person name="Varghese N."/>
            <person name="Submissions S."/>
        </authorList>
    </citation>
    <scope>NUCLEOTIDE SEQUENCE [LARGE SCALE GENOMIC DNA]</scope>
    <source>
        <strain evidence="3">DSM 25330</strain>
    </source>
</reference>
<evidence type="ECO:0000313" key="2">
    <source>
        <dbReference type="EMBL" id="SHG89513.1"/>
    </source>
</evidence>
<organism evidence="2 3">
    <name type="scientific">Winogradskyella jejuensis</name>
    <dbReference type="NCBI Taxonomy" id="1089305"/>
    <lineage>
        <taxon>Bacteria</taxon>
        <taxon>Pseudomonadati</taxon>
        <taxon>Bacteroidota</taxon>
        <taxon>Flavobacteriia</taxon>
        <taxon>Flavobacteriales</taxon>
        <taxon>Flavobacteriaceae</taxon>
        <taxon>Winogradskyella</taxon>
    </lineage>
</organism>
<gene>
    <name evidence="2" type="ORF">SAMN05444148_1220</name>
</gene>
<proteinExistence type="predicted"/>
<dbReference type="SUPFAM" id="SSF49464">
    <property type="entry name" value="Carboxypeptidase regulatory domain-like"/>
    <property type="match status" value="1"/>
</dbReference>
<keyword evidence="1" id="KW-0732">Signal</keyword>
<dbReference type="InterPro" id="IPR008969">
    <property type="entry name" value="CarboxyPept-like_regulatory"/>
</dbReference>
<dbReference type="Proteomes" id="UP000184522">
    <property type="component" value="Unassembled WGS sequence"/>
</dbReference>
<dbReference type="EMBL" id="FQWS01000001">
    <property type="protein sequence ID" value="SHG89513.1"/>
    <property type="molecule type" value="Genomic_DNA"/>
</dbReference>
<dbReference type="AlphaFoldDB" id="A0A1M5NKQ7"/>
<feature type="signal peptide" evidence="1">
    <location>
        <begin position="1"/>
        <end position="19"/>
    </location>
</feature>
<keyword evidence="3" id="KW-1185">Reference proteome</keyword>
<dbReference type="STRING" id="1089305.SAMN05444148_1220"/>